<keyword evidence="3" id="KW-0408">Iron</keyword>
<dbReference type="Proteomes" id="UP000238707">
    <property type="component" value="Unassembled WGS sequence"/>
</dbReference>
<evidence type="ECO:0000313" key="6">
    <source>
        <dbReference type="Proteomes" id="UP000238707"/>
    </source>
</evidence>
<dbReference type="PANTHER" id="PTHR13096:SF8">
    <property type="entry name" value="RIBOSOMAL OXYGENASE 1"/>
    <property type="match status" value="1"/>
</dbReference>
<dbReference type="SUPFAM" id="SSF51197">
    <property type="entry name" value="Clavaminate synthase-like"/>
    <property type="match status" value="1"/>
</dbReference>
<evidence type="ECO:0000256" key="1">
    <source>
        <dbReference type="ARBA" id="ARBA00001954"/>
    </source>
</evidence>
<dbReference type="Pfam" id="PF08007">
    <property type="entry name" value="JmjC_2"/>
    <property type="match status" value="1"/>
</dbReference>
<feature type="domain" description="JmjC" evidence="4">
    <location>
        <begin position="78"/>
        <end position="217"/>
    </location>
</feature>
<sequence>MSFSEKEHAFIDSLLVNNRLSNKTQLMRSLDGDSSPITDHIETLLSGARMTSDRARFFRNGTEQTELVSTKGMNKHGKTNLYIRNDKLHDQFLVGGTFAMDSIDEFKGYFSSTTRQLSELLHCESSANLYVSYGSVSGFGYHKDDHHVLVKQLAGQKRWQFGESQDDIVLNEGDLLFVPKGVAHNPVSESHKSFHVTYSIVTPTLSDFLKWACLPAHQTRLDNISAEDHIALKEEIESLHASFLKYRKNKAHAFRNYSTKRMFPV</sequence>
<evidence type="ECO:0000256" key="2">
    <source>
        <dbReference type="ARBA" id="ARBA00022723"/>
    </source>
</evidence>
<dbReference type="PROSITE" id="PS51184">
    <property type="entry name" value="JMJC"/>
    <property type="match status" value="1"/>
</dbReference>
<dbReference type="GO" id="GO:0046872">
    <property type="term" value="F:metal ion binding"/>
    <property type="evidence" value="ECO:0007669"/>
    <property type="project" value="UniProtKB-KW"/>
</dbReference>
<gene>
    <name evidence="5" type="ORF">BTO10_15400</name>
</gene>
<evidence type="ECO:0000256" key="3">
    <source>
        <dbReference type="ARBA" id="ARBA00023004"/>
    </source>
</evidence>
<name>A0A2S7VEV0_9VIBR</name>
<reference evidence="5 6" key="1">
    <citation type="submission" date="2016-12" db="EMBL/GenBank/DDBJ databases">
        <title>Diversity of luminous bacteria.</title>
        <authorList>
            <person name="Yoshizawa S."/>
            <person name="Kogure K."/>
        </authorList>
    </citation>
    <scope>NUCLEOTIDE SEQUENCE [LARGE SCALE GENOMIC DNA]</scope>
    <source>
        <strain evidence="5 6">LC2-408</strain>
    </source>
</reference>
<dbReference type="AlphaFoldDB" id="A0A2S7VEV0"/>
<dbReference type="EMBL" id="MSCI01000002">
    <property type="protein sequence ID" value="PQJ60724.1"/>
    <property type="molecule type" value="Genomic_DNA"/>
</dbReference>
<proteinExistence type="predicted"/>
<dbReference type="PANTHER" id="PTHR13096">
    <property type="entry name" value="MINA53 MYC INDUCED NUCLEAR ANTIGEN"/>
    <property type="match status" value="1"/>
</dbReference>
<keyword evidence="2" id="KW-0479">Metal-binding</keyword>
<evidence type="ECO:0000259" key="4">
    <source>
        <dbReference type="PROSITE" id="PS51184"/>
    </source>
</evidence>
<evidence type="ECO:0000313" key="5">
    <source>
        <dbReference type="EMBL" id="PQJ60724.1"/>
    </source>
</evidence>
<comment type="cofactor">
    <cofactor evidence="1">
        <name>Fe(2+)</name>
        <dbReference type="ChEBI" id="CHEBI:29033"/>
    </cofactor>
</comment>
<keyword evidence="6" id="KW-1185">Reference proteome</keyword>
<protein>
    <recommendedName>
        <fullName evidence="4">JmjC domain-containing protein</fullName>
    </recommendedName>
</protein>
<dbReference type="InterPro" id="IPR003347">
    <property type="entry name" value="JmjC_dom"/>
</dbReference>
<comment type="caution">
    <text evidence="5">The sequence shown here is derived from an EMBL/GenBank/DDBJ whole genome shotgun (WGS) entry which is preliminary data.</text>
</comment>
<dbReference type="InterPro" id="IPR039994">
    <property type="entry name" value="NO66-like"/>
</dbReference>
<organism evidence="5 6">
    <name type="scientific">Vibrio chagasii</name>
    <dbReference type="NCBI Taxonomy" id="170679"/>
    <lineage>
        <taxon>Bacteria</taxon>
        <taxon>Pseudomonadati</taxon>
        <taxon>Pseudomonadota</taxon>
        <taxon>Gammaproteobacteria</taxon>
        <taxon>Vibrionales</taxon>
        <taxon>Vibrionaceae</taxon>
        <taxon>Vibrio</taxon>
    </lineage>
</organism>
<accession>A0A2S7VEV0</accession>
<dbReference type="Gene3D" id="2.60.120.650">
    <property type="entry name" value="Cupin"/>
    <property type="match status" value="2"/>
</dbReference>